<keyword evidence="4" id="KW-1185">Reference proteome</keyword>
<feature type="domain" description="Adaptor protein ClpS core" evidence="2">
    <location>
        <begin position="21"/>
        <end position="97"/>
    </location>
</feature>
<dbReference type="SUPFAM" id="SSF54736">
    <property type="entry name" value="ClpS-like"/>
    <property type="match status" value="1"/>
</dbReference>
<comment type="function">
    <text evidence="1">Involved in the modulation of the specificity of the ClpAP-mediated ATP-dependent protein degradation.</text>
</comment>
<dbReference type="InterPro" id="IPR022935">
    <property type="entry name" value="ClpS"/>
</dbReference>
<organism evidence="3 4">
    <name type="scientific">beta proteobacterium KB13</name>
    <dbReference type="NCBI Taxonomy" id="314607"/>
    <lineage>
        <taxon>Bacteria</taxon>
        <taxon>Pseudomonadati</taxon>
        <taxon>Pseudomonadota</taxon>
        <taxon>Betaproteobacteria</taxon>
        <taxon>Nitrosomonadales</taxon>
        <taxon>OM43 clade</taxon>
    </lineage>
</organism>
<evidence type="ECO:0000313" key="3">
    <source>
        <dbReference type="EMBL" id="EDZ64815.1"/>
    </source>
</evidence>
<dbReference type="InterPro" id="IPR003769">
    <property type="entry name" value="ClpS_core"/>
</dbReference>
<evidence type="ECO:0000259" key="2">
    <source>
        <dbReference type="Pfam" id="PF02617"/>
    </source>
</evidence>
<dbReference type="HAMAP" id="MF_00302">
    <property type="entry name" value="ClpS"/>
    <property type="match status" value="1"/>
</dbReference>
<dbReference type="eggNOG" id="COG2127">
    <property type="taxonomic scope" value="Bacteria"/>
</dbReference>
<dbReference type="PANTHER" id="PTHR33473:SF19">
    <property type="entry name" value="ATP-DEPENDENT CLP PROTEASE ADAPTER PROTEIN CLPS"/>
    <property type="match status" value="1"/>
</dbReference>
<dbReference type="EMBL" id="DS995299">
    <property type="protein sequence ID" value="EDZ64815.1"/>
    <property type="molecule type" value="Genomic_DNA"/>
</dbReference>
<dbReference type="GO" id="GO:0008233">
    <property type="term" value="F:peptidase activity"/>
    <property type="evidence" value="ECO:0007669"/>
    <property type="project" value="UniProtKB-KW"/>
</dbReference>
<gene>
    <name evidence="1 3" type="primary">clpS</name>
    <name evidence="3" type="ORF">KB13_947</name>
</gene>
<reference evidence="4" key="1">
    <citation type="journal article" date="2012" name="Stand. Genomic Sci.">
        <title>Genome sequence of strain HIMB624, a cultured representative from the OM43 clade of marine Betaproteobacteria.</title>
        <authorList>
            <person name="Huggett M.J."/>
            <person name="Hayakawa D.H."/>
            <person name="Rappe M.S."/>
        </authorList>
    </citation>
    <scope>NUCLEOTIDE SEQUENCE [LARGE SCALE GENOMIC DNA]</scope>
    <source>
        <strain evidence="4">KB13</strain>
    </source>
</reference>
<dbReference type="STRING" id="314607.KB13_947"/>
<evidence type="ECO:0000256" key="1">
    <source>
        <dbReference type="HAMAP-Rule" id="MF_00302"/>
    </source>
</evidence>
<dbReference type="AlphaFoldDB" id="B6BWI5"/>
<keyword evidence="3" id="KW-0378">Hydrolase</keyword>
<dbReference type="GO" id="GO:0030163">
    <property type="term" value="P:protein catabolic process"/>
    <property type="evidence" value="ECO:0007669"/>
    <property type="project" value="InterPro"/>
</dbReference>
<dbReference type="InterPro" id="IPR014719">
    <property type="entry name" value="Ribosomal_bL12_C/ClpS-like"/>
</dbReference>
<accession>B6BWI5</accession>
<name>B6BWI5_9PROT</name>
<comment type="subunit">
    <text evidence="1">Binds to the N-terminal domain of the chaperone ClpA.</text>
</comment>
<proteinExistence type="inferred from homology"/>
<comment type="similarity">
    <text evidence="1">Belongs to the ClpS family.</text>
</comment>
<dbReference type="Pfam" id="PF02617">
    <property type="entry name" value="ClpS"/>
    <property type="match status" value="1"/>
</dbReference>
<dbReference type="Gene3D" id="3.30.1390.10">
    <property type="match status" value="1"/>
</dbReference>
<protein>
    <recommendedName>
        <fullName evidence="1">ATP-dependent Clp protease adapter protein ClpS</fullName>
    </recommendedName>
</protein>
<dbReference type="NCBIfam" id="NF000672">
    <property type="entry name" value="PRK00033.1-5"/>
    <property type="match status" value="1"/>
</dbReference>
<dbReference type="Proteomes" id="UP000004188">
    <property type="component" value="Unassembled WGS sequence"/>
</dbReference>
<dbReference type="FunFam" id="3.30.1390.10:FF:000002">
    <property type="entry name" value="ATP-dependent Clp protease adapter protein ClpS"/>
    <property type="match status" value="1"/>
</dbReference>
<dbReference type="GO" id="GO:0006508">
    <property type="term" value="P:proteolysis"/>
    <property type="evidence" value="ECO:0007669"/>
    <property type="project" value="UniProtKB-UniRule"/>
</dbReference>
<sequence>MAQEDHKIIVEPKKKVKPNLPKMFKVLVLNDDFTPMEFVVDVIMKVFTKTEDEATRIMLKIHTEGMAICGIYPYEIAETKMNQVLKLAKEAQHPLQSIIEKI</sequence>
<evidence type="ECO:0000313" key="4">
    <source>
        <dbReference type="Proteomes" id="UP000004188"/>
    </source>
</evidence>
<dbReference type="HOGENOM" id="CLU_134358_1_0_4"/>
<dbReference type="PANTHER" id="PTHR33473">
    <property type="entry name" value="ATP-DEPENDENT CLP PROTEASE ADAPTER PROTEIN CLPS1, CHLOROPLASTIC"/>
    <property type="match status" value="1"/>
</dbReference>
<keyword evidence="3" id="KW-0645">Protease</keyword>